<proteinExistence type="predicted"/>
<name>A0A1R2ARR7_9CILI</name>
<comment type="caution">
    <text evidence="2">The sequence shown here is derived from an EMBL/GenBank/DDBJ whole genome shotgun (WGS) entry which is preliminary data.</text>
</comment>
<feature type="compositionally biased region" description="Basic and acidic residues" evidence="1">
    <location>
        <begin position="318"/>
        <end position="335"/>
    </location>
</feature>
<dbReference type="InterPro" id="IPR027417">
    <property type="entry name" value="P-loop_NTPase"/>
</dbReference>
<feature type="compositionally biased region" description="Basic and acidic residues" evidence="1">
    <location>
        <begin position="248"/>
        <end position="305"/>
    </location>
</feature>
<dbReference type="Proteomes" id="UP000187209">
    <property type="component" value="Unassembled WGS sequence"/>
</dbReference>
<protein>
    <submittedName>
        <fullName evidence="2">Uncharacterized protein</fullName>
    </submittedName>
</protein>
<accession>A0A1R2ARR7</accession>
<evidence type="ECO:0000313" key="2">
    <source>
        <dbReference type="EMBL" id="OMJ67221.1"/>
    </source>
</evidence>
<dbReference type="EMBL" id="MPUH01001542">
    <property type="protein sequence ID" value="OMJ67221.1"/>
    <property type="molecule type" value="Genomic_DNA"/>
</dbReference>
<evidence type="ECO:0000256" key="1">
    <source>
        <dbReference type="SAM" id="MobiDB-lite"/>
    </source>
</evidence>
<gene>
    <name evidence="2" type="ORF">SteCoe_35676</name>
</gene>
<evidence type="ECO:0000313" key="3">
    <source>
        <dbReference type="Proteomes" id="UP000187209"/>
    </source>
</evidence>
<dbReference type="SUPFAM" id="SSF52540">
    <property type="entry name" value="P-loop containing nucleoside triphosphate hydrolases"/>
    <property type="match status" value="1"/>
</dbReference>
<sequence length="722" mass="84187">MFYLVEQDSFFVNRKFYIKEYFAFSFTSDSLSNSFYGLELDSLDILNENFLIQNLEYPLIKSNPKPLYYENKDKTGLILVFAENENNIPDIKSIIDIKSTIYEGNKSKTDTENKDFFLLFMKNYHLDDQKQVKALKINSEGYDFVMKSYTNFFFCGIPKIDDTDMGIESCGFDMIKNQTNCLFKETEVNEDDSTGKSCKNEKDAKDDEIKNSRENVEEGKLLDCVENKIVKEGQLIEENSLNQSCPDDLSKDKEEIGLDQMRDKEDESGNEYMKKSEDNEINKKDEQDKEGFIADVTVNKHEKTDSSLLKNSESELLEENKVTEKTEVKSSKISDDQNTDLTTSQEEKHKTICPEKLEEKVNSEEILKNAPETTPIKNEKPETTNLNSILPLNPTESNTNISISKNKEIISNISNTLEENLTKAIENNIIKPPIKKLSDNKFENTYIFSGPIKNIIQEVNIIFIIIGHESSGRSSFIQTLLNYFEDRNEASLVIEKYIRYYEDKTSYYKYGDYSQTTNELIIVNTQKFDGKKILIVETPHFSEMFSPSFSEETVLQEIRKLFVSNKYEYHIIITKKGDESYMNSNMERCLKSILRNFPNCELHYVYTFYALSIVFDSSLKSNGTTIMKINNNIYLRKQIKSEHWLKLQRKVDKFLKIIFEKHLKKVNFTNCVMKKLLDNPFTKFSQIQCKEEKISIEMIYDIIMENNSLVFVRNKLFELNKT</sequence>
<feature type="region of interest" description="Disordered" evidence="1">
    <location>
        <begin position="241"/>
        <end position="391"/>
    </location>
</feature>
<keyword evidence="3" id="KW-1185">Reference proteome</keyword>
<feature type="region of interest" description="Disordered" evidence="1">
    <location>
        <begin position="190"/>
        <end position="211"/>
    </location>
</feature>
<reference evidence="2 3" key="1">
    <citation type="submission" date="2016-11" db="EMBL/GenBank/DDBJ databases">
        <title>The macronuclear genome of Stentor coeruleus: a giant cell with tiny introns.</title>
        <authorList>
            <person name="Slabodnick M."/>
            <person name="Ruby J.G."/>
            <person name="Reiff S.B."/>
            <person name="Swart E.C."/>
            <person name="Gosai S."/>
            <person name="Prabakaran S."/>
            <person name="Witkowska E."/>
            <person name="Larue G.E."/>
            <person name="Fisher S."/>
            <person name="Freeman R.M."/>
            <person name="Gunawardena J."/>
            <person name="Chu W."/>
            <person name="Stover N.A."/>
            <person name="Gregory B.D."/>
            <person name="Nowacki M."/>
            <person name="Derisi J."/>
            <person name="Roy S.W."/>
            <person name="Marshall W.F."/>
            <person name="Sood P."/>
        </authorList>
    </citation>
    <scope>NUCLEOTIDE SEQUENCE [LARGE SCALE GENOMIC DNA]</scope>
    <source>
        <strain evidence="2">WM001</strain>
    </source>
</reference>
<feature type="compositionally biased region" description="Basic and acidic residues" evidence="1">
    <location>
        <begin position="345"/>
        <end position="367"/>
    </location>
</feature>
<dbReference type="AlphaFoldDB" id="A0A1R2ARR7"/>
<organism evidence="2 3">
    <name type="scientific">Stentor coeruleus</name>
    <dbReference type="NCBI Taxonomy" id="5963"/>
    <lineage>
        <taxon>Eukaryota</taxon>
        <taxon>Sar</taxon>
        <taxon>Alveolata</taxon>
        <taxon>Ciliophora</taxon>
        <taxon>Postciliodesmatophora</taxon>
        <taxon>Heterotrichea</taxon>
        <taxon>Heterotrichida</taxon>
        <taxon>Stentoridae</taxon>
        <taxon>Stentor</taxon>
    </lineage>
</organism>
<feature type="compositionally biased region" description="Basic and acidic residues" evidence="1">
    <location>
        <begin position="198"/>
        <end position="211"/>
    </location>
</feature>